<evidence type="ECO:0000256" key="2">
    <source>
        <dbReference type="PROSITE-ProRule" id="PRU00339"/>
    </source>
</evidence>
<dbReference type="Pfam" id="PF00072">
    <property type="entry name" value="Response_reg"/>
    <property type="match status" value="1"/>
</dbReference>
<keyword evidence="2" id="KW-0802">TPR repeat</keyword>
<dbReference type="InterPro" id="IPR001789">
    <property type="entry name" value="Sig_transdc_resp-reg_receiver"/>
</dbReference>
<dbReference type="CDD" id="cd17589">
    <property type="entry name" value="REC_TPR"/>
    <property type="match status" value="1"/>
</dbReference>
<dbReference type="RefSeq" id="WP_195809398.1">
    <property type="nucleotide sequence ID" value="NZ_CP064795.1"/>
</dbReference>
<dbReference type="Gene3D" id="3.40.50.2300">
    <property type="match status" value="1"/>
</dbReference>
<sequence length="551" mass="62228">MQYADKRVLIVEDQRPFLLMLKGLLTSMGCNEVVTKSSAEQALTLCRKQTFDIVIADLHLEAERKNGFELVEELRLSQLILPSSICILISADSARPVVLGSIERRPDDYLIKPFSQMQLKTRIARAWRKRQALLPVYSAIFDKDVPQAIEAGKQIIDSDHHYRHSAEQLLVELYWQSGADQKALALLAPYEDGPQAQWVTTALARTYLKLGKADLAIELAEQVLSANRFSAEAYSIIAHARQAIDEGQAAIDAINQAIKLSPYSIAHHHSACQLARQNHNYPLAHEACLAIWNLSKRTVHQHISHWCGYIRSMLDVAEYTEDKQQKNRYQQDALLQLQRGRHNEDIARIAGDFDYGIFEQVMLARMATLDNNKMDAKRALFLSQTAIAQQYEAYPWYYAPDSLKVMLDLGEYEQAQPITQLLAAQHDALDDNSAFAVAQAAAKAAGAQQAYTQFNREGIGLYQQGKFAEARTAFTQAQHYAPVNTGVALNLLQCILKLADKQSKPERDLAVECRRLTRLIEEMPIQSQFEQKFMALQTDINRLLEACASKR</sequence>
<dbReference type="InterPro" id="IPR011990">
    <property type="entry name" value="TPR-like_helical_dom_sf"/>
</dbReference>
<keyword evidence="1" id="KW-0597">Phosphoprotein</keyword>
<dbReference type="SMART" id="SM00028">
    <property type="entry name" value="TPR"/>
    <property type="match status" value="3"/>
</dbReference>
<protein>
    <submittedName>
        <fullName evidence="4">Response regulator</fullName>
    </submittedName>
</protein>
<keyword evidence="5" id="KW-1185">Reference proteome</keyword>
<dbReference type="Proteomes" id="UP000595095">
    <property type="component" value="Chromosome"/>
</dbReference>
<feature type="domain" description="Response regulatory" evidence="3">
    <location>
        <begin position="7"/>
        <end position="127"/>
    </location>
</feature>
<dbReference type="GO" id="GO:0000160">
    <property type="term" value="P:phosphorelay signal transduction system"/>
    <property type="evidence" value="ECO:0007669"/>
    <property type="project" value="InterPro"/>
</dbReference>
<dbReference type="KEGG" id="smaa:IT774_08380"/>
<evidence type="ECO:0000313" key="4">
    <source>
        <dbReference type="EMBL" id="QPG04302.1"/>
    </source>
</evidence>
<dbReference type="PROSITE" id="PS50005">
    <property type="entry name" value="TPR"/>
    <property type="match status" value="1"/>
</dbReference>
<proteinExistence type="predicted"/>
<reference evidence="4 5" key="1">
    <citation type="submission" date="2020-11" db="EMBL/GenBank/DDBJ databases">
        <title>Complete genome sequence for Salinimonas sp. strain G2-b.</title>
        <authorList>
            <person name="Park S.-J."/>
        </authorList>
    </citation>
    <scope>NUCLEOTIDE SEQUENCE [LARGE SCALE GENOMIC DNA]</scope>
    <source>
        <strain evidence="4 5">G2-b</strain>
    </source>
</reference>
<dbReference type="InterPro" id="IPR011006">
    <property type="entry name" value="CheY-like_superfamily"/>
</dbReference>
<feature type="repeat" description="TPR" evidence="2">
    <location>
        <begin position="231"/>
        <end position="264"/>
    </location>
</feature>
<dbReference type="EMBL" id="CP064795">
    <property type="protein sequence ID" value="QPG04302.1"/>
    <property type="molecule type" value="Genomic_DNA"/>
</dbReference>
<evidence type="ECO:0000259" key="3">
    <source>
        <dbReference type="PROSITE" id="PS50110"/>
    </source>
</evidence>
<gene>
    <name evidence="4" type="ORF">IT774_08380</name>
</gene>
<dbReference type="SMART" id="SM00448">
    <property type="entry name" value="REC"/>
    <property type="match status" value="1"/>
</dbReference>
<name>A0A7S9DUS1_9ALTE</name>
<evidence type="ECO:0000313" key="5">
    <source>
        <dbReference type="Proteomes" id="UP000595095"/>
    </source>
</evidence>
<dbReference type="PANTHER" id="PTHR43228">
    <property type="entry name" value="TWO-COMPONENT RESPONSE REGULATOR"/>
    <property type="match status" value="1"/>
</dbReference>
<dbReference type="SUPFAM" id="SSF52172">
    <property type="entry name" value="CheY-like"/>
    <property type="match status" value="1"/>
</dbReference>
<dbReference type="InterPro" id="IPR019734">
    <property type="entry name" value="TPR_rpt"/>
</dbReference>
<dbReference type="PANTHER" id="PTHR43228:SF1">
    <property type="entry name" value="TWO-COMPONENT RESPONSE REGULATOR ARR22"/>
    <property type="match status" value="1"/>
</dbReference>
<accession>A0A7S9DUS1</accession>
<dbReference type="SUPFAM" id="SSF48452">
    <property type="entry name" value="TPR-like"/>
    <property type="match status" value="1"/>
</dbReference>
<dbReference type="AlphaFoldDB" id="A0A7S9DUS1"/>
<dbReference type="Gene3D" id="1.25.40.10">
    <property type="entry name" value="Tetratricopeptide repeat domain"/>
    <property type="match status" value="1"/>
</dbReference>
<organism evidence="4 5">
    <name type="scientific">Salinimonas marina</name>
    <dbReference type="NCBI Taxonomy" id="2785918"/>
    <lineage>
        <taxon>Bacteria</taxon>
        <taxon>Pseudomonadati</taxon>
        <taxon>Pseudomonadota</taxon>
        <taxon>Gammaproteobacteria</taxon>
        <taxon>Alteromonadales</taxon>
        <taxon>Alteromonadaceae</taxon>
        <taxon>Alteromonas/Salinimonas group</taxon>
        <taxon>Salinimonas</taxon>
    </lineage>
</organism>
<evidence type="ECO:0000256" key="1">
    <source>
        <dbReference type="PROSITE-ProRule" id="PRU00169"/>
    </source>
</evidence>
<dbReference type="PROSITE" id="PS50110">
    <property type="entry name" value="RESPONSE_REGULATORY"/>
    <property type="match status" value="1"/>
</dbReference>
<feature type="modified residue" description="4-aspartylphosphate" evidence="1">
    <location>
        <position position="57"/>
    </location>
</feature>
<dbReference type="InterPro" id="IPR052048">
    <property type="entry name" value="ST_Response_Regulator"/>
</dbReference>